<dbReference type="Proteomes" id="UP001145022">
    <property type="component" value="Unassembled WGS sequence"/>
</dbReference>
<reference evidence="1" key="3">
    <citation type="journal article" date="2023" name="J. Biotechnol.">
        <title>Draft Genome Sequences of Endophytic Pseudomonas Strains, Isolated from the Interior of Brassicaceae Plants.</title>
        <authorList>
            <person name="Kaneko H."/>
            <person name="Furuya T."/>
        </authorList>
    </citation>
    <scope>NUCLEOTIDE SEQUENCE</scope>
    <source>
        <strain evidence="1">RS3R-1</strain>
    </source>
</reference>
<dbReference type="InterPro" id="IPR013078">
    <property type="entry name" value="His_Pase_superF_clade-1"/>
</dbReference>
<evidence type="ECO:0008006" key="3">
    <source>
        <dbReference type="Google" id="ProtNLM"/>
    </source>
</evidence>
<accession>A0ABQ5PJN9</accession>
<keyword evidence="2" id="KW-1185">Reference proteome</keyword>
<name>A0ABQ5PJN9_9PSED</name>
<dbReference type="Pfam" id="PF00300">
    <property type="entry name" value="His_Phos_1"/>
    <property type="match status" value="1"/>
</dbReference>
<comment type="caution">
    <text evidence="1">The sequence shown here is derived from an EMBL/GenBank/DDBJ whole genome shotgun (WGS) entry which is preliminary data.</text>
</comment>
<dbReference type="SUPFAM" id="SSF53254">
    <property type="entry name" value="Phosphoglycerate mutase-like"/>
    <property type="match status" value="1"/>
</dbReference>
<dbReference type="SMART" id="SM00855">
    <property type="entry name" value="PGAM"/>
    <property type="match status" value="1"/>
</dbReference>
<dbReference type="EMBL" id="BSCQ01000037">
    <property type="protein sequence ID" value="GLH43765.1"/>
    <property type="molecule type" value="Genomic_DNA"/>
</dbReference>
<proteinExistence type="predicted"/>
<evidence type="ECO:0000313" key="1">
    <source>
        <dbReference type="EMBL" id="GLH43765.1"/>
    </source>
</evidence>
<sequence length="237" mass="26261">MPIAVSDITYPKLSDGPVTTLNAEVLRHNATHIGHVPLFVYLSTENLLVPSSRLTLICHARTVAQKLARFPTDEPVENLAVPSGAFRARLAVTRQLVCAPELRTQQTAAWFGVDAQIDQALRDCDWGRWHGQLIKDLQANENQALQAWLADPEAAPHGGESVRQLTQRVSMWLDSIAETPGHVVAVTHPFVMRAALMQVLQGAAFHAIDIEPLAMIDLRFNGIWRLRLPGMALDEEF</sequence>
<dbReference type="Gene3D" id="3.40.50.1240">
    <property type="entry name" value="Phosphoglycerate mutase-like"/>
    <property type="match status" value="1"/>
</dbReference>
<evidence type="ECO:0000313" key="2">
    <source>
        <dbReference type="Proteomes" id="UP001145022"/>
    </source>
</evidence>
<dbReference type="InterPro" id="IPR029033">
    <property type="entry name" value="His_PPase_superfam"/>
</dbReference>
<gene>
    <name evidence="1" type="ORF">RS3R1_28530</name>
</gene>
<protein>
    <recommendedName>
        <fullName evidence="3">Histidine phosphatase family protein</fullName>
    </recommendedName>
</protein>
<organism evidence="1 2">
    <name type="scientific">Pseudomonas atacamensis</name>
    <dbReference type="NCBI Taxonomy" id="2565368"/>
    <lineage>
        <taxon>Bacteria</taxon>
        <taxon>Pseudomonadati</taxon>
        <taxon>Pseudomonadota</taxon>
        <taxon>Gammaproteobacteria</taxon>
        <taxon>Pseudomonadales</taxon>
        <taxon>Pseudomonadaceae</taxon>
        <taxon>Pseudomonas</taxon>
    </lineage>
</organism>
<reference evidence="1" key="2">
    <citation type="submission" date="2022-11" db="EMBL/GenBank/DDBJ databases">
        <title>Draft genome sequencing of Pseudomonas atacamensis RS3R1.</title>
        <authorList>
            <person name="Furuya T."/>
            <person name="Kaneko H."/>
        </authorList>
    </citation>
    <scope>NUCLEOTIDE SEQUENCE</scope>
    <source>
        <strain evidence="1">RS3R-1</strain>
    </source>
</reference>
<reference evidence="1" key="1">
    <citation type="journal article" date="2021" name="Sci. Rep.">
        <title>An efficient direct screening system for microorganisms that activate plant immune responses based on plant-microbe interactions using cultured plant cells.</title>
        <authorList>
            <person name="Kurokawa M."/>
            <person name="Nakano M."/>
            <person name="Kitahata N."/>
            <person name="Kuchitsu K."/>
            <person name="Furuya T."/>
        </authorList>
    </citation>
    <scope>NUCLEOTIDE SEQUENCE</scope>
    <source>
        <strain evidence="1">RS3R-1</strain>
    </source>
</reference>